<dbReference type="KEGG" id="mic:Mic7113_2486"/>
<protein>
    <submittedName>
        <fullName evidence="2">Uncharacterized protein</fullName>
    </submittedName>
</protein>
<keyword evidence="1" id="KW-0472">Membrane</keyword>
<organism evidence="2 3">
    <name type="scientific">Allocoleopsis franciscana PCC 7113</name>
    <dbReference type="NCBI Taxonomy" id="1173027"/>
    <lineage>
        <taxon>Bacteria</taxon>
        <taxon>Bacillati</taxon>
        <taxon>Cyanobacteriota</taxon>
        <taxon>Cyanophyceae</taxon>
        <taxon>Coleofasciculales</taxon>
        <taxon>Coleofasciculaceae</taxon>
        <taxon>Allocoleopsis</taxon>
        <taxon>Allocoleopsis franciscana</taxon>
    </lineage>
</organism>
<evidence type="ECO:0000313" key="2">
    <source>
        <dbReference type="EMBL" id="AFZ18287.1"/>
    </source>
</evidence>
<gene>
    <name evidence="2" type="ORF">Mic7113_2486</name>
</gene>
<keyword evidence="1" id="KW-1133">Transmembrane helix</keyword>
<proteinExistence type="predicted"/>
<feature type="transmembrane region" description="Helical" evidence="1">
    <location>
        <begin position="29"/>
        <end position="50"/>
    </location>
</feature>
<reference evidence="2 3" key="1">
    <citation type="submission" date="2012-06" db="EMBL/GenBank/DDBJ databases">
        <title>Finished chromosome of genome of Microcoleus sp. PCC 7113.</title>
        <authorList>
            <consortium name="US DOE Joint Genome Institute"/>
            <person name="Gugger M."/>
            <person name="Coursin T."/>
            <person name="Rippka R."/>
            <person name="Tandeau De Marsac N."/>
            <person name="Huntemann M."/>
            <person name="Wei C.-L."/>
            <person name="Han J."/>
            <person name="Detter J.C."/>
            <person name="Han C."/>
            <person name="Tapia R."/>
            <person name="Chen A."/>
            <person name="Kyrpides N."/>
            <person name="Mavromatis K."/>
            <person name="Markowitz V."/>
            <person name="Szeto E."/>
            <person name="Ivanova N."/>
            <person name="Pagani I."/>
            <person name="Pati A."/>
            <person name="Goodwin L."/>
            <person name="Nordberg H.P."/>
            <person name="Cantor M.N."/>
            <person name="Hua S.X."/>
            <person name="Woyke T."/>
            <person name="Kerfeld C.A."/>
        </authorList>
    </citation>
    <scope>NUCLEOTIDE SEQUENCE [LARGE SCALE GENOMIC DNA]</scope>
    <source>
        <strain evidence="2 3">PCC 7113</strain>
    </source>
</reference>
<dbReference type="HOGENOM" id="CLU_1426721_0_0_3"/>
<name>K9WFI2_9CYAN</name>
<evidence type="ECO:0000313" key="3">
    <source>
        <dbReference type="Proteomes" id="UP000010471"/>
    </source>
</evidence>
<evidence type="ECO:0000256" key="1">
    <source>
        <dbReference type="SAM" id="Phobius"/>
    </source>
</evidence>
<dbReference type="STRING" id="1173027.Mic7113_2486"/>
<keyword evidence="1" id="KW-0812">Transmembrane</keyword>
<feature type="transmembrane region" description="Helical" evidence="1">
    <location>
        <begin position="56"/>
        <end position="81"/>
    </location>
</feature>
<dbReference type="eggNOG" id="ENOG5032VFA">
    <property type="taxonomic scope" value="Bacteria"/>
</dbReference>
<dbReference type="RefSeq" id="WP_015182436.1">
    <property type="nucleotide sequence ID" value="NC_019738.1"/>
</dbReference>
<dbReference type="OrthoDB" id="463632at2"/>
<sequence length="176" mass="18692">MSENKTPTKEQILKAIEQLEKNPNDKLGILADIGIGVVGAAGAGAAVAAFGGTSLLFGLITVAPPVGLVVGGAALGAAALVGAKRILFDGTFTQGKKAEMLRQLKDQLKEVEAKERVYDLGENDKNQFYIFLKEPIKFNLISPKDAQDLIKAVESGQMPLKEAYHLVEDVINSAKS</sequence>
<keyword evidence="3" id="KW-1185">Reference proteome</keyword>
<dbReference type="EMBL" id="CP003630">
    <property type="protein sequence ID" value="AFZ18287.1"/>
    <property type="molecule type" value="Genomic_DNA"/>
</dbReference>
<accession>K9WFI2</accession>
<dbReference type="AlphaFoldDB" id="K9WFI2"/>
<dbReference type="Proteomes" id="UP000010471">
    <property type="component" value="Chromosome"/>
</dbReference>